<dbReference type="SMART" id="SM00014">
    <property type="entry name" value="acidPPc"/>
    <property type="match status" value="1"/>
</dbReference>
<keyword evidence="1" id="KW-0812">Transmembrane</keyword>
<keyword evidence="1" id="KW-1133">Transmembrane helix</keyword>
<dbReference type="Proteomes" id="UP000184368">
    <property type="component" value="Unassembled WGS sequence"/>
</dbReference>
<keyword evidence="1" id="KW-0472">Membrane</keyword>
<protein>
    <submittedName>
        <fullName evidence="3">PAP2 superfamily protein</fullName>
    </submittedName>
</protein>
<organism evidence="3 4">
    <name type="scientific">Cnuella takakiae</name>
    <dbReference type="NCBI Taxonomy" id="1302690"/>
    <lineage>
        <taxon>Bacteria</taxon>
        <taxon>Pseudomonadati</taxon>
        <taxon>Bacteroidota</taxon>
        <taxon>Chitinophagia</taxon>
        <taxon>Chitinophagales</taxon>
        <taxon>Chitinophagaceae</taxon>
        <taxon>Cnuella</taxon>
    </lineage>
</organism>
<dbReference type="EMBL" id="FQUO01000014">
    <property type="protein sequence ID" value="SHF91883.1"/>
    <property type="molecule type" value="Genomic_DNA"/>
</dbReference>
<dbReference type="STRING" id="1302690.BUE76_18990"/>
<evidence type="ECO:0000259" key="2">
    <source>
        <dbReference type="SMART" id="SM00014"/>
    </source>
</evidence>
<feature type="domain" description="Phosphatidic acid phosphatase type 2/haloperoxidase" evidence="2">
    <location>
        <begin position="65"/>
        <end position="166"/>
    </location>
</feature>
<reference evidence="3 4" key="1">
    <citation type="submission" date="2016-11" db="EMBL/GenBank/DDBJ databases">
        <authorList>
            <person name="Jaros S."/>
            <person name="Januszkiewicz K."/>
            <person name="Wedrychowicz H."/>
        </authorList>
    </citation>
    <scope>NUCLEOTIDE SEQUENCE [LARGE SCALE GENOMIC DNA]</scope>
    <source>
        <strain evidence="3 4">DSM 26897</strain>
    </source>
</reference>
<dbReference type="Gene3D" id="1.20.144.10">
    <property type="entry name" value="Phosphatidic acid phosphatase type 2/haloperoxidase"/>
    <property type="match status" value="1"/>
</dbReference>
<evidence type="ECO:0000256" key="1">
    <source>
        <dbReference type="SAM" id="Phobius"/>
    </source>
</evidence>
<proteinExistence type="predicted"/>
<dbReference type="InterPro" id="IPR036938">
    <property type="entry name" value="PAP2/HPO_sf"/>
</dbReference>
<dbReference type="Pfam" id="PF01569">
    <property type="entry name" value="PAP2"/>
    <property type="match status" value="1"/>
</dbReference>
<accession>A0A1M5FK37</accession>
<evidence type="ECO:0000313" key="4">
    <source>
        <dbReference type="Proteomes" id="UP000184368"/>
    </source>
</evidence>
<name>A0A1M5FK37_9BACT</name>
<feature type="transmembrane region" description="Helical" evidence="1">
    <location>
        <begin position="147"/>
        <end position="169"/>
    </location>
</feature>
<evidence type="ECO:0000313" key="3">
    <source>
        <dbReference type="EMBL" id="SHF91883.1"/>
    </source>
</evidence>
<gene>
    <name evidence="3" type="ORF">SAMN05444008_11443</name>
</gene>
<dbReference type="AlphaFoldDB" id="A0A1M5FK37"/>
<sequence>MTAYGIAAPSIGFLHNADTKTSQHFAPAAAGRGNWDSYLRWAPATGILALKAAGVQTTHTLRQQLLLQASAHLVMAGAVWSGKQLFKRERPDGSGNNSFPSGHSAIAFTGATIWRLELKETHPVLSWGGYLLAGITAAQRVRHNEHWVSDVVGGAGVGILSAQASYWLLERYRAARMKKQLPSFY</sequence>
<dbReference type="InterPro" id="IPR000326">
    <property type="entry name" value="PAP2/HPO"/>
</dbReference>
<keyword evidence="4" id="KW-1185">Reference proteome</keyword>
<dbReference type="SUPFAM" id="SSF48317">
    <property type="entry name" value="Acid phosphatase/Vanadium-dependent haloperoxidase"/>
    <property type="match status" value="1"/>
</dbReference>